<dbReference type="Proteomes" id="UP000319824">
    <property type="component" value="Unassembled WGS sequence"/>
</dbReference>
<sequence length="126" mass="13647">MGKKLNKVYDALVNGAADGLVGEELYAYVTEKCPKTSSKRVVKASLFALSDPDVKDRAVLEAIYALAIRYRFSSLGVEEDPHEVDDDDGSAPSISQELKNRLETTVSTIPSTNEDAAMAEIAKSVH</sequence>
<dbReference type="AlphaFoldDB" id="A0A559TJI8"/>
<feature type="compositionally biased region" description="Acidic residues" evidence="1">
    <location>
        <begin position="79"/>
        <end position="89"/>
    </location>
</feature>
<name>A0A559TJI8_9HYPH</name>
<evidence type="ECO:0000313" key="3">
    <source>
        <dbReference type="Proteomes" id="UP000319824"/>
    </source>
</evidence>
<evidence type="ECO:0000256" key="1">
    <source>
        <dbReference type="SAM" id="MobiDB-lite"/>
    </source>
</evidence>
<protein>
    <submittedName>
        <fullName evidence="2">Uncharacterized protein</fullName>
    </submittedName>
</protein>
<evidence type="ECO:0000313" key="2">
    <source>
        <dbReference type="EMBL" id="TVZ74785.1"/>
    </source>
</evidence>
<proteinExistence type="predicted"/>
<dbReference type="RefSeq" id="WP_183906909.1">
    <property type="nucleotide sequence ID" value="NZ_ATTQ01000052.1"/>
</dbReference>
<feature type="region of interest" description="Disordered" evidence="1">
    <location>
        <begin position="79"/>
        <end position="99"/>
    </location>
</feature>
<accession>A0A559TJI8</accession>
<reference evidence="2 3" key="1">
    <citation type="submission" date="2019-06" db="EMBL/GenBank/DDBJ databases">
        <title>Pac Bio to generate improved reference genome sequences for organisms with transposon mutant libraries (support for FEBA project).</title>
        <authorList>
            <person name="Blow M."/>
        </authorList>
    </citation>
    <scope>NUCLEOTIDE SEQUENCE [LARGE SCALE GENOMIC DNA]</scope>
    <source>
        <strain evidence="2 3">USDA 1844</strain>
    </source>
</reference>
<comment type="caution">
    <text evidence="2">The sequence shown here is derived from an EMBL/GenBank/DDBJ whole genome shotgun (WGS) entry which is preliminary data.</text>
</comment>
<dbReference type="EMBL" id="VISO01000001">
    <property type="protein sequence ID" value="TVZ74785.1"/>
    <property type="molecule type" value="Genomic_DNA"/>
</dbReference>
<organism evidence="2 3">
    <name type="scientific">Rhizobium mongolense USDA 1844</name>
    <dbReference type="NCBI Taxonomy" id="1079460"/>
    <lineage>
        <taxon>Bacteria</taxon>
        <taxon>Pseudomonadati</taxon>
        <taxon>Pseudomonadota</taxon>
        <taxon>Alphaproteobacteria</taxon>
        <taxon>Hyphomicrobiales</taxon>
        <taxon>Rhizobiaceae</taxon>
        <taxon>Rhizobium/Agrobacterium group</taxon>
        <taxon>Rhizobium</taxon>
    </lineage>
</organism>
<gene>
    <name evidence="2" type="ORF">BCL32_0097</name>
</gene>